<organism evidence="2 3">
    <name type="scientific">Flavobacterium pygoscelis</name>
    <dbReference type="NCBI Taxonomy" id="2893176"/>
    <lineage>
        <taxon>Bacteria</taxon>
        <taxon>Pseudomonadati</taxon>
        <taxon>Bacteroidota</taxon>
        <taxon>Flavobacteriia</taxon>
        <taxon>Flavobacteriales</taxon>
        <taxon>Flavobacteriaceae</taxon>
        <taxon>Flavobacterium</taxon>
    </lineage>
</organism>
<evidence type="ECO:0000313" key="3">
    <source>
        <dbReference type="Proteomes" id="UP001139260"/>
    </source>
</evidence>
<dbReference type="SUPFAM" id="SSF56925">
    <property type="entry name" value="OMPA-like"/>
    <property type="match status" value="1"/>
</dbReference>
<dbReference type="Gene3D" id="2.40.160.20">
    <property type="match status" value="1"/>
</dbReference>
<proteinExistence type="predicted"/>
<dbReference type="RefSeq" id="WP_248427768.1">
    <property type="nucleotide sequence ID" value="NZ_JALNUB010000003.1"/>
</dbReference>
<protein>
    <recommendedName>
        <fullName evidence="4">Outer membrane protein beta-barrel domain-containing protein</fullName>
    </recommendedName>
</protein>
<evidence type="ECO:0000313" key="2">
    <source>
        <dbReference type="EMBL" id="MCK8141236.1"/>
    </source>
</evidence>
<dbReference type="EMBL" id="JALNUB010000003">
    <property type="protein sequence ID" value="MCK8141236.1"/>
    <property type="molecule type" value="Genomic_DNA"/>
</dbReference>
<dbReference type="Proteomes" id="UP001139260">
    <property type="component" value="Unassembled WGS sequence"/>
</dbReference>
<name>A0A9X2BPA8_9FLAO</name>
<feature type="chain" id="PRO_5040964161" description="Outer membrane protein beta-barrel domain-containing protein" evidence="1">
    <location>
        <begin position="20"/>
        <end position="216"/>
    </location>
</feature>
<gene>
    <name evidence="2" type="ORF">MW871_04955</name>
</gene>
<accession>A0A9X2BPA8</accession>
<reference evidence="2" key="1">
    <citation type="submission" date="2022-04" db="EMBL/GenBank/DDBJ databases">
        <title>Flavobacterium pygoscelis sp. nov. isolated from Chinstrap chick (Pygoscelis antarcticus).</title>
        <authorList>
            <person name="Irgang R."/>
            <person name="Poblete-Morales M."/>
            <person name="Avendano-Herrera R."/>
        </authorList>
    </citation>
    <scope>NUCLEOTIDE SEQUENCE</scope>
    <source>
        <strain evidence="2">I-SCBP12n</strain>
    </source>
</reference>
<feature type="signal peptide" evidence="1">
    <location>
        <begin position="1"/>
        <end position="19"/>
    </location>
</feature>
<dbReference type="AlphaFoldDB" id="A0A9X2BPA8"/>
<evidence type="ECO:0000256" key="1">
    <source>
        <dbReference type="SAM" id="SignalP"/>
    </source>
</evidence>
<keyword evidence="3" id="KW-1185">Reference proteome</keyword>
<dbReference type="InterPro" id="IPR011250">
    <property type="entry name" value="OMP/PagP_B-barrel"/>
</dbReference>
<keyword evidence="1" id="KW-0732">Signal</keyword>
<comment type="caution">
    <text evidence="2">The sequence shown here is derived from an EMBL/GenBank/DDBJ whole genome shotgun (WGS) entry which is preliminary data.</text>
</comment>
<evidence type="ECO:0008006" key="4">
    <source>
        <dbReference type="Google" id="ProtNLM"/>
    </source>
</evidence>
<sequence>MKKIFLIAVGFFAFQAANAQEDASYKPTTGTLTTEVLLTGGLNAANFDLNGGGVKFRYFLKDDLAFRVGLGLDNKKTEAIANTLTTTTKTAANTVKLGVEKHFAGTNRLSTYGGADLMLGFGKNTTDAIFDNGNYNKLEQKRSGFGVAVFTGADYYIVKKVYLGVEAGLSFMTENLKDAKNSTKVGNVTNTTTTPGSKGNTLATDVFGGVRLGYQF</sequence>